<evidence type="ECO:0000313" key="2">
    <source>
        <dbReference type="EMBL" id="EMR03459.1"/>
    </source>
</evidence>
<keyword evidence="3" id="KW-1185">Reference proteome</keyword>
<feature type="chain" id="PRO_5004082775" description="Lipocalin-like domain-containing protein" evidence="1">
    <location>
        <begin position="25"/>
        <end position="152"/>
    </location>
</feature>
<dbReference type="EMBL" id="AODQ01000025">
    <property type="protein sequence ID" value="EMR03459.1"/>
    <property type="molecule type" value="Genomic_DNA"/>
</dbReference>
<accession>M7NYI9</accession>
<evidence type="ECO:0008006" key="4">
    <source>
        <dbReference type="Google" id="ProtNLM"/>
    </source>
</evidence>
<organism evidence="2 3">
    <name type="scientific">Cesiribacter andamanensis AMV16</name>
    <dbReference type="NCBI Taxonomy" id="1279009"/>
    <lineage>
        <taxon>Bacteria</taxon>
        <taxon>Pseudomonadati</taxon>
        <taxon>Bacteroidota</taxon>
        <taxon>Cytophagia</taxon>
        <taxon>Cytophagales</taxon>
        <taxon>Cesiribacteraceae</taxon>
        <taxon>Cesiribacter</taxon>
    </lineage>
</organism>
<dbReference type="Proteomes" id="UP000011910">
    <property type="component" value="Unassembled WGS sequence"/>
</dbReference>
<dbReference type="STRING" id="1279009.ADICEAN_01392"/>
<sequence>MRPVNILSLFILLLIVAISCTPNGEEDPMPEDYGNLITGTYQYTTLKAGTETGNGTAIVARDGNNTIRIALQDGVSFTANKLQRVDDDLIMEVPSQQVDYYGMEARFSGQRTISRQGQQYQGVYFGSSGELRISLQITLNNTNDQVLLVLDR</sequence>
<evidence type="ECO:0000256" key="1">
    <source>
        <dbReference type="SAM" id="SignalP"/>
    </source>
</evidence>
<protein>
    <recommendedName>
        <fullName evidence="4">Lipocalin-like domain-containing protein</fullName>
    </recommendedName>
</protein>
<keyword evidence="1" id="KW-0732">Signal</keyword>
<evidence type="ECO:0000313" key="3">
    <source>
        <dbReference type="Proteomes" id="UP000011910"/>
    </source>
</evidence>
<name>M7NYI9_9BACT</name>
<dbReference type="RefSeq" id="WP_009194792.1">
    <property type="nucleotide sequence ID" value="NZ_AODQ01000025.1"/>
</dbReference>
<feature type="signal peptide" evidence="1">
    <location>
        <begin position="1"/>
        <end position="24"/>
    </location>
</feature>
<reference evidence="2 3" key="1">
    <citation type="journal article" date="2013" name="Genome Announc.">
        <title>Draft Genome Sequence of Cesiribacter andamanensis Strain AMV16T, Isolated from a Soil Sample from a Mud Volcano in the Andaman Islands, India.</title>
        <authorList>
            <person name="Shivaji S."/>
            <person name="Ara S."/>
            <person name="Begum Z."/>
            <person name="Srinivas T.N."/>
            <person name="Singh A."/>
            <person name="Kumar Pinnaka A."/>
        </authorList>
    </citation>
    <scope>NUCLEOTIDE SEQUENCE [LARGE SCALE GENOMIC DNA]</scope>
    <source>
        <strain evidence="2 3">AMV16</strain>
    </source>
</reference>
<gene>
    <name evidence="2" type="ORF">ADICEAN_01392</name>
</gene>
<comment type="caution">
    <text evidence="2">The sequence shown here is derived from an EMBL/GenBank/DDBJ whole genome shotgun (WGS) entry which is preliminary data.</text>
</comment>
<dbReference type="AlphaFoldDB" id="M7NYI9"/>
<dbReference type="OrthoDB" id="9844970at2"/>
<proteinExistence type="predicted"/>
<dbReference type="PROSITE" id="PS51257">
    <property type="entry name" value="PROKAR_LIPOPROTEIN"/>
    <property type="match status" value="1"/>
</dbReference>